<keyword evidence="1" id="KW-0051">Antiviral defense</keyword>
<dbReference type="Gene3D" id="3.30.70.1890">
    <property type="match status" value="1"/>
</dbReference>
<accession>A0A8A7KD16</accession>
<sequence>MRLSCEYNAEKIPICNSILFVSLIKEALKKSDIEYFKKIYVYDGDKSNKRSKNYCSALFLKDFERKKDVIKINDRVIFNFSTPDYEFGVNLYNGLLMIDELFQYKDYIFNKIRINLLKEKEVKNNRVRFKTLSPICIKDRNNRFLDLDNKNYDRELNYIVNEVLKNYRGTGLQKELKFTPVNMQKVVVKQKIEKFTKNTGRPYYYVNSFKGSFELEGAVEDLKDIYQLGIGFNRSQGFGMLEVI</sequence>
<evidence type="ECO:0000313" key="4">
    <source>
        <dbReference type="Proteomes" id="UP000665020"/>
    </source>
</evidence>
<evidence type="ECO:0000313" key="3">
    <source>
        <dbReference type="EMBL" id="QTL99150.1"/>
    </source>
</evidence>
<dbReference type="AlphaFoldDB" id="A0A8A7KD16"/>
<dbReference type="Gene3D" id="3.30.70.1900">
    <property type="match status" value="1"/>
</dbReference>
<name>A0A8A7KD16_9FIRM</name>
<dbReference type="InterPro" id="IPR049435">
    <property type="entry name" value="Cas_Cas6_C"/>
</dbReference>
<dbReference type="KEGG" id="ifn:GM661_14890"/>
<dbReference type="NCBIfam" id="TIGR01877">
    <property type="entry name" value="cas_cas6"/>
    <property type="match status" value="1"/>
</dbReference>
<feature type="domain" description="CRISPR associated protein Cas6 C-terminal" evidence="2">
    <location>
        <begin position="118"/>
        <end position="243"/>
    </location>
</feature>
<dbReference type="InterPro" id="IPR010156">
    <property type="entry name" value="CRISPR-assoc_prot_Cas6"/>
</dbReference>
<organism evidence="3 4">
    <name type="scientific">Iocasia fonsfrigidae</name>
    <dbReference type="NCBI Taxonomy" id="2682810"/>
    <lineage>
        <taxon>Bacteria</taxon>
        <taxon>Bacillati</taxon>
        <taxon>Bacillota</taxon>
        <taxon>Clostridia</taxon>
        <taxon>Halanaerobiales</taxon>
        <taxon>Halanaerobiaceae</taxon>
        <taxon>Iocasia</taxon>
    </lineage>
</organism>
<dbReference type="EMBL" id="CP046640">
    <property type="protein sequence ID" value="QTL99150.1"/>
    <property type="molecule type" value="Genomic_DNA"/>
</dbReference>
<evidence type="ECO:0000259" key="2">
    <source>
        <dbReference type="Pfam" id="PF01881"/>
    </source>
</evidence>
<dbReference type="GO" id="GO:0051607">
    <property type="term" value="P:defense response to virus"/>
    <property type="evidence" value="ECO:0007669"/>
    <property type="project" value="UniProtKB-KW"/>
</dbReference>
<dbReference type="Pfam" id="PF01881">
    <property type="entry name" value="Cas_Cas6_C"/>
    <property type="match status" value="1"/>
</dbReference>
<dbReference type="GO" id="GO:0016788">
    <property type="term" value="F:hydrolase activity, acting on ester bonds"/>
    <property type="evidence" value="ECO:0007669"/>
    <property type="project" value="InterPro"/>
</dbReference>
<proteinExistence type="predicted"/>
<dbReference type="PANTHER" id="PTHR36984:SF3">
    <property type="entry name" value="CRISPR-ASSOCIATED ENDORIBONUCLEASE CAS6"/>
    <property type="match status" value="1"/>
</dbReference>
<evidence type="ECO:0000256" key="1">
    <source>
        <dbReference type="ARBA" id="ARBA00023118"/>
    </source>
</evidence>
<keyword evidence="4" id="KW-1185">Reference proteome</keyword>
<protein>
    <submittedName>
        <fullName evidence="3">CRISPR-associated endoribonuclease Cas6</fullName>
    </submittedName>
</protein>
<dbReference type="Proteomes" id="UP000665020">
    <property type="component" value="Chromosome"/>
</dbReference>
<gene>
    <name evidence="3" type="primary">cas6</name>
    <name evidence="3" type="ORF">GM661_14890</name>
</gene>
<dbReference type="RefSeq" id="WP_230867546.1">
    <property type="nucleotide sequence ID" value="NZ_CP046640.1"/>
</dbReference>
<dbReference type="CDD" id="cd21140">
    <property type="entry name" value="Cas6_I-like"/>
    <property type="match status" value="1"/>
</dbReference>
<dbReference type="PANTHER" id="PTHR36984">
    <property type="entry name" value="CRISPR-ASSOCIATED ENDORIBONUCLEASE CAS6 1"/>
    <property type="match status" value="1"/>
</dbReference>
<dbReference type="InterPro" id="IPR045747">
    <property type="entry name" value="CRISPR-assoc_prot_Cas6_N_sf"/>
</dbReference>
<reference evidence="3" key="1">
    <citation type="submission" date="2019-12" db="EMBL/GenBank/DDBJ databases">
        <authorList>
            <person name="zhang j."/>
            <person name="sun C.M."/>
        </authorList>
    </citation>
    <scope>NUCLEOTIDE SEQUENCE</scope>
    <source>
        <strain evidence="3">NS-1</strain>
    </source>
</reference>